<gene>
    <name evidence="2" type="ORF">STRTUCAR8_02820</name>
</gene>
<accession>L7ET68</accession>
<comment type="caution">
    <text evidence="2">The sequence shown here is derived from an EMBL/GenBank/DDBJ whole genome shotgun (WGS) entry which is preliminary data.</text>
</comment>
<evidence type="ECO:0000313" key="3">
    <source>
        <dbReference type="Proteomes" id="UP000010931"/>
    </source>
</evidence>
<keyword evidence="3" id="KW-1185">Reference proteome</keyword>
<evidence type="ECO:0000313" key="2">
    <source>
        <dbReference type="EMBL" id="ELP61921.1"/>
    </source>
</evidence>
<name>L7ET68_STRT8</name>
<dbReference type="AlphaFoldDB" id="L7ET68"/>
<sequence length="49" mass="5317">MRPVPGQQTDAETEREGSSVENRLWGGRHERARTGVRARGAGPSVTIAE</sequence>
<organism evidence="2 3">
    <name type="scientific">Streptomyces turgidiscabies (strain Car8)</name>
    <dbReference type="NCBI Taxonomy" id="698760"/>
    <lineage>
        <taxon>Bacteria</taxon>
        <taxon>Bacillati</taxon>
        <taxon>Actinomycetota</taxon>
        <taxon>Actinomycetes</taxon>
        <taxon>Kitasatosporales</taxon>
        <taxon>Streptomycetaceae</taxon>
        <taxon>Streptomyces</taxon>
    </lineage>
</organism>
<reference evidence="2 3" key="1">
    <citation type="journal article" date="2011" name="Plasmid">
        <title>Streptomyces turgidiscabies Car8 contains a modular pathogenicity island that shares virulence genes with other actinobacterial plant pathogens.</title>
        <authorList>
            <person name="Huguet-Tapia J.C."/>
            <person name="Badger J.H."/>
            <person name="Loria R."/>
            <person name="Pettis G.S."/>
        </authorList>
    </citation>
    <scope>NUCLEOTIDE SEQUENCE [LARGE SCALE GENOMIC DNA]</scope>
    <source>
        <strain evidence="2 3">Car8</strain>
    </source>
</reference>
<protein>
    <submittedName>
        <fullName evidence="2">Uncharacterized protein</fullName>
    </submittedName>
</protein>
<feature type="region of interest" description="Disordered" evidence="1">
    <location>
        <begin position="1"/>
        <end position="49"/>
    </location>
</feature>
<proteinExistence type="predicted"/>
<dbReference type="EMBL" id="AEJB01000648">
    <property type="protein sequence ID" value="ELP61921.1"/>
    <property type="molecule type" value="Genomic_DNA"/>
</dbReference>
<evidence type="ECO:0000256" key="1">
    <source>
        <dbReference type="SAM" id="MobiDB-lite"/>
    </source>
</evidence>
<feature type="compositionally biased region" description="Polar residues" evidence="1">
    <location>
        <begin position="1"/>
        <end position="10"/>
    </location>
</feature>
<dbReference type="Proteomes" id="UP000010931">
    <property type="component" value="Unassembled WGS sequence"/>
</dbReference>